<dbReference type="Proteomes" id="UP001152622">
    <property type="component" value="Chromosome 14"/>
</dbReference>
<protein>
    <submittedName>
        <fullName evidence="1">Uncharacterized protein</fullName>
    </submittedName>
</protein>
<dbReference type="EMBL" id="JAINUF010000014">
    <property type="protein sequence ID" value="KAJ8342317.1"/>
    <property type="molecule type" value="Genomic_DNA"/>
</dbReference>
<organism evidence="1 2">
    <name type="scientific">Synaphobranchus kaupii</name>
    <name type="common">Kaup's arrowtooth eel</name>
    <dbReference type="NCBI Taxonomy" id="118154"/>
    <lineage>
        <taxon>Eukaryota</taxon>
        <taxon>Metazoa</taxon>
        <taxon>Chordata</taxon>
        <taxon>Craniata</taxon>
        <taxon>Vertebrata</taxon>
        <taxon>Euteleostomi</taxon>
        <taxon>Actinopterygii</taxon>
        <taxon>Neopterygii</taxon>
        <taxon>Teleostei</taxon>
        <taxon>Anguilliformes</taxon>
        <taxon>Synaphobranchidae</taxon>
        <taxon>Synaphobranchus</taxon>
    </lineage>
</organism>
<comment type="caution">
    <text evidence="1">The sequence shown here is derived from an EMBL/GenBank/DDBJ whole genome shotgun (WGS) entry which is preliminary data.</text>
</comment>
<evidence type="ECO:0000313" key="2">
    <source>
        <dbReference type="Proteomes" id="UP001152622"/>
    </source>
</evidence>
<dbReference type="AlphaFoldDB" id="A0A9Q1IJP3"/>
<keyword evidence="2" id="KW-1185">Reference proteome</keyword>
<accession>A0A9Q1IJP3</accession>
<sequence length="82" mass="8910">MHRDYCAEVIDKQQQGQTDKGPLQVAMGIGRDSAGPGGLLFLFSSLLFIRMVEGQVQVGMSVMTERIRQDPGDVEVSLNTGV</sequence>
<name>A0A9Q1IJP3_SYNKA</name>
<evidence type="ECO:0000313" key="1">
    <source>
        <dbReference type="EMBL" id="KAJ8342317.1"/>
    </source>
</evidence>
<reference evidence="1" key="1">
    <citation type="journal article" date="2023" name="Science">
        <title>Genome structures resolve the early diversification of teleost fishes.</title>
        <authorList>
            <person name="Parey E."/>
            <person name="Louis A."/>
            <person name="Montfort J."/>
            <person name="Bouchez O."/>
            <person name="Roques C."/>
            <person name="Iampietro C."/>
            <person name="Lluch J."/>
            <person name="Castinel A."/>
            <person name="Donnadieu C."/>
            <person name="Desvignes T."/>
            <person name="Floi Bucao C."/>
            <person name="Jouanno E."/>
            <person name="Wen M."/>
            <person name="Mejri S."/>
            <person name="Dirks R."/>
            <person name="Jansen H."/>
            <person name="Henkel C."/>
            <person name="Chen W.J."/>
            <person name="Zahm M."/>
            <person name="Cabau C."/>
            <person name="Klopp C."/>
            <person name="Thompson A.W."/>
            <person name="Robinson-Rechavi M."/>
            <person name="Braasch I."/>
            <person name="Lecointre G."/>
            <person name="Bobe J."/>
            <person name="Postlethwait J.H."/>
            <person name="Berthelot C."/>
            <person name="Roest Crollius H."/>
            <person name="Guiguen Y."/>
        </authorList>
    </citation>
    <scope>NUCLEOTIDE SEQUENCE</scope>
    <source>
        <strain evidence="1">WJC10195</strain>
    </source>
</reference>
<gene>
    <name evidence="1" type="ORF">SKAU_G00322450</name>
</gene>
<proteinExistence type="predicted"/>